<proteinExistence type="predicted"/>
<dbReference type="CDD" id="cd18808">
    <property type="entry name" value="SF1_C_Upf1"/>
    <property type="match status" value="1"/>
</dbReference>
<dbReference type="Pfam" id="PF08719">
    <property type="entry name" value="NADAR"/>
    <property type="match status" value="1"/>
</dbReference>
<reference evidence="11" key="1">
    <citation type="submission" date="2022-11" db="UniProtKB">
        <authorList>
            <consortium name="WormBaseParasite"/>
        </authorList>
    </citation>
    <scope>IDENTIFICATION</scope>
</reference>
<dbReference type="InterPro" id="IPR027417">
    <property type="entry name" value="P-loop_NTPase"/>
</dbReference>
<feature type="domain" description="GTP-eEF1A C-terminal" evidence="9">
    <location>
        <begin position="1549"/>
        <end position="1647"/>
    </location>
</feature>
<feature type="compositionally biased region" description="Polar residues" evidence="6">
    <location>
        <begin position="217"/>
        <end position="228"/>
    </location>
</feature>
<feature type="region of interest" description="Disordered" evidence="6">
    <location>
        <begin position="1243"/>
        <end position="1282"/>
    </location>
</feature>
<keyword evidence="4" id="KW-0067">ATP-binding</keyword>
<keyword evidence="2" id="KW-0378">Hydrolase</keyword>
<dbReference type="Pfam" id="PF13087">
    <property type="entry name" value="AAA_12"/>
    <property type="match status" value="1"/>
</dbReference>
<name>A0A915LSL1_MELJA</name>
<evidence type="ECO:0000313" key="11">
    <source>
        <dbReference type="WBParaSite" id="scaffold1841_cov310.g3724"/>
    </source>
</evidence>
<sequence>MEIKNSMRQWRSYNVNIISNELPIIELNNKGVIYPFLGKDHPFSNFAYAKFNYDNYEWCCTEQAYVAVKAAFFNRGDIVEQVKGMTHMDEVSELTTKSRKIIASTGAQTTELLIGTKDNWIVEANGNDPIWGVGKYQNDPSLKDWSPNSKEFGLNKMGKILVKVREIIKGNIKSQESQEVIPEDPREINNNQSSHGDNTTFVIDTVMDQQKERTANEWATSSSGWENTPNKETEKNTPEESGINPNDLPDECRVTASPDADTGDPTLKDKGVPKYLIARAVEDRVIGARISGVGPFFMEIPDTVFTNPSRRLQMGDLVFVEEWEVREGFEKLGKLAVDYIQECSGRYTPWMISGSIQHQATATKAEMVLLRPGKWVTGIVENIKMKRGKLLSAEVMAPNMLRSQLMNTRQMTQIRPHQLKKGGIIEVELAQVINPQVWRMGNNYILPEKTPFKRGDEYWAHQNDVIIGSRPSRVQEKYPLMPTHTKDQQEKTMAALAAVAACHRNREDQALRKCAVVTTLNRSAADRAREKTLEDTLELWFSYRPNNLADLEAYSSAFDADTPCLIKVNDPDLKPCAKGEVKEITKGVNAEGFWFEVLLRARHEESHNYNSSYEHWEGIVGEGWEVQITPIANLKRLQRREDVLSSGFPLALAHSGHMVAPILRTLIGIEGDPPLPSTFNPLENDHPAMKRLNPQQLETVKLFLDGETRLLYQQAPPGAGKTLVSGVAIAAAIRRHPDAVVLAVAPINVAVCELAEDTTKAMSVAGEVVPMLALFSGSGKFKYQQRIEQVGSHLLVWRIKDEDIRDPLMARAGKKVERYERDVKVAPKIAQERTVAFELTQIKRFKVIFMIHSLAEELQLFLDASPDSPDPKKEVISPLITHMVIDEVGQAQHNSVISSVSQFPNLKKLLMTGDYLQLQVHQPSQPLVIRDKLGMNSVLDRLRDCNGVSFVRLTTSYRSHPKLVNCLALSVYEPNGEQLRPGLNESQRDLLTNQIGLNLPIQNTPIILIQQNTAVEMDATSFSLTNGGHTITTVTLLNELVPPLASRRMKILVIGLYTAQVSDIKRAIKEHNWSNVTCSTCDAIQSQEADLVILTTTKTSVQQKQSSEEEKGLFWSDPRRTNVALSRARYGLIVIGDLPFLCQKGEVWEKFVLEACKQTVVVTPAFIELMKTGNIQRVNGVIANYKGEIPIAWDFYEKMKIDSNLVTRPPPVQQAMECESTPSTSGQAIQPVQITSTQTPAQGGYQGYYGPSTAPPVSQPQWTQPVQMPQPPQHQFQHPQQSGGPVIGGIYQKQIIGVPLPSNVPQVTQCSGCHSIVPNVHEDICDYSPCMVCHGIAPHLKGQCPRRPSEQPLRIVVNDILRTSPTILCVSAKVEGGHVETGDKLFLMPEAIAVIVKALAIDESSSSTSQSSKNISPPADQQIRFAGDQITLTLSGNFEPDSVYPGNVFCRGGTIVTLSGNFEPDSVYPGNVFCRGGTELLHPCQRFLARLVTFDIRMPILRGAHAELAICFAGDQITLTLSENFEPDSVYPGNVFCRGGTELLHPCQRFIARLVTFDIRMPILRGAHAELFVHSLRVPCVISKLNSIHPGSKELEKKHPRLLPRNVSAIVEIKTEQAISVESFNKNKQLGRLALRSNGETIAAGIIIDG</sequence>
<evidence type="ECO:0000256" key="2">
    <source>
        <dbReference type="ARBA" id="ARBA00022801"/>
    </source>
</evidence>
<evidence type="ECO:0000313" key="10">
    <source>
        <dbReference type="Proteomes" id="UP000887561"/>
    </source>
</evidence>
<feature type="region of interest" description="Disordered" evidence="6">
    <location>
        <begin position="211"/>
        <end position="269"/>
    </location>
</feature>
<feature type="region of interest" description="Disordered" evidence="6">
    <location>
        <begin position="174"/>
        <end position="198"/>
    </location>
</feature>
<evidence type="ECO:0000256" key="4">
    <source>
        <dbReference type="ARBA" id="ARBA00022840"/>
    </source>
</evidence>
<feature type="domain" description="DNA2/NAM7 helicase-like C-terminal" evidence="8">
    <location>
        <begin position="936"/>
        <end position="1137"/>
    </location>
</feature>
<dbReference type="Pfam" id="PF22594">
    <property type="entry name" value="GTP-eEF1A_C"/>
    <property type="match status" value="1"/>
</dbReference>
<dbReference type="Proteomes" id="UP000887561">
    <property type="component" value="Unplaced"/>
</dbReference>
<feature type="domain" description="NADAR" evidence="7">
    <location>
        <begin position="108"/>
        <end position="168"/>
    </location>
</feature>
<dbReference type="PANTHER" id="PTHR43788:SF16">
    <property type="entry name" value="HELICASE WITH ZINC FINGER 2"/>
    <property type="match status" value="1"/>
</dbReference>
<feature type="compositionally biased region" description="Polar residues" evidence="6">
    <location>
        <begin position="188"/>
        <end position="198"/>
    </location>
</feature>
<evidence type="ECO:0000256" key="1">
    <source>
        <dbReference type="ARBA" id="ARBA00022741"/>
    </source>
</evidence>
<dbReference type="WBParaSite" id="scaffold1841_cov310.g3724">
    <property type="protein sequence ID" value="scaffold1841_cov310.g3724"/>
    <property type="gene ID" value="scaffold1841_cov310.g3724"/>
</dbReference>
<dbReference type="Gene3D" id="2.40.30.10">
    <property type="entry name" value="Translation factors"/>
    <property type="match status" value="2"/>
</dbReference>
<protein>
    <submittedName>
        <fullName evidence="11">RNA helicase</fullName>
    </submittedName>
</protein>
<dbReference type="SUPFAM" id="SSF50447">
    <property type="entry name" value="Translation proteins"/>
    <property type="match status" value="1"/>
</dbReference>
<feature type="compositionally biased region" description="Low complexity" evidence="6">
    <location>
        <begin position="1259"/>
        <end position="1281"/>
    </location>
</feature>
<organism evidence="10 11">
    <name type="scientific">Meloidogyne javanica</name>
    <name type="common">Root-knot nematode worm</name>
    <dbReference type="NCBI Taxonomy" id="6303"/>
    <lineage>
        <taxon>Eukaryota</taxon>
        <taxon>Metazoa</taxon>
        <taxon>Ecdysozoa</taxon>
        <taxon>Nematoda</taxon>
        <taxon>Chromadorea</taxon>
        <taxon>Rhabditida</taxon>
        <taxon>Tylenchina</taxon>
        <taxon>Tylenchomorpha</taxon>
        <taxon>Tylenchoidea</taxon>
        <taxon>Meloidogynidae</taxon>
        <taxon>Meloidogyninae</taxon>
        <taxon>Meloidogyne</taxon>
        <taxon>Meloidogyne incognita group</taxon>
    </lineage>
</organism>
<dbReference type="InterPro" id="IPR037238">
    <property type="entry name" value="YbiA-like_sf"/>
</dbReference>
<accession>A0A915LSL1</accession>
<keyword evidence="3" id="KW-0347">Helicase</keyword>
<dbReference type="GO" id="GO:0016787">
    <property type="term" value="F:hydrolase activity"/>
    <property type="evidence" value="ECO:0007669"/>
    <property type="project" value="UniProtKB-KW"/>
</dbReference>
<keyword evidence="10" id="KW-1185">Reference proteome</keyword>
<dbReference type="InterPro" id="IPR050534">
    <property type="entry name" value="Coronavir_polyprotein_1ab"/>
</dbReference>
<dbReference type="GO" id="GO:0005525">
    <property type="term" value="F:GTP binding"/>
    <property type="evidence" value="ECO:0007669"/>
    <property type="project" value="UniProtKB-KW"/>
</dbReference>
<feature type="compositionally biased region" description="Basic and acidic residues" evidence="6">
    <location>
        <begin position="229"/>
        <end position="238"/>
    </location>
</feature>
<dbReference type="CDD" id="cd04093">
    <property type="entry name" value="HBS1_C_III"/>
    <property type="match status" value="1"/>
</dbReference>
<dbReference type="Gene3D" id="1.10.357.40">
    <property type="entry name" value="YbiA-like"/>
    <property type="match status" value="1"/>
</dbReference>
<evidence type="ECO:0000259" key="9">
    <source>
        <dbReference type="Pfam" id="PF22594"/>
    </source>
</evidence>
<dbReference type="CDD" id="cd15457">
    <property type="entry name" value="NADAR"/>
    <property type="match status" value="1"/>
</dbReference>
<evidence type="ECO:0000256" key="6">
    <source>
        <dbReference type="SAM" id="MobiDB-lite"/>
    </source>
</evidence>
<dbReference type="InterPro" id="IPR012816">
    <property type="entry name" value="NADAR"/>
</dbReference>
<keyword evidence="5" id="KW-0342">GTP-binding</keyword>
<dbReference type="FunFam" id="2.40.30.10:FF:000070">
    <property type="entry name" value="Translation elongation factor EF-1 subunit"/>
    <property type="match status" value="1"/>
</dbReference>
<dbReference type="InterPro" id="IPR009001">
    <property type="entry name" value="Transl_elong_EF1A/Init_IF2_C"/>
</dbReference>
<keyword evidence="1" id="KW-0547">Nucleotide-binding</keyword>
<evidence type="ECO:0000256" key="5">
    <source>
        <dbReference type="ARBA" id="ARBA00023134"/>
    </source>
</evidence>
<dbReference type="GO" id="GO:0005524">
    <property type="term" value="F:ATP binding"/>
    <property type="evidence" value="ECO:0007669"/>
    <property type="project" value="UniProtKB-KW"/>
</dbReference>
<dbReference type="Gene3D" id="3.40.50.300">
    <property type="entry name" value="P-loop containing nucleotide triphosphate hydrolases"/>
    <property type="match status" value="2"/>
</dbReference>
<evidence type="ECO:0000259" key="7">
    <source>
        <dbReference type="Pfam" id="PF08719"/>
    </source>
</evidence>
<dbReference type="InterPro" id="IPR054696">
    <property type="entry name" value="GTP-eEF1A_C"/>
</dbReference>
<evidence type="ECO:0000256" key="3">
    <source>
        <dbReference type="ARBA" id="ARBA00022806"/>
    </source>
</evidence>
<dbReference type="InterPro" id="IPR041679">
    <property type="entry name" value="DNA2/NAM7-like_C"/>
</dbReference>
<dbReference type="SUPFAM" id="SSF52540">
    <property type="entry name" value="P-loop containing nucleoside triphosphate hydrolases"/>
    <property type="match status" value="1"/>
</dbReference>
<dbReference type="InterPro" id="IPR047187">
    <property type="entry name" value="SF1_C_Upf1"/>
</dbReference>
<dbReference type="SUPFAM" id="SSF143990">
    <property type="entry name" value="YbiA-like"/>
    <property type="match status" value="1"/>
</dbReference>
<dbReference type="SUPFAM" id="SSF50465">
    <property type="entry name" value="EF-Tu/eEF-1alpha/eIF2-gamma C-terminal domain"/>
    <property type="match status" value="1"/>
</dbReference>
<dbReference type="InterPro" id="IPR009000">
    <property type="entry name" value="Transl_B-barrel_sf"/>
</dbReference>
<evidence type="ECO:0000259" key="8">
    <source>
        <dbReference type="Pfam" id="PF13087"/>
    </source>
</evidence>
<dbReference type="PANTHER" id="PTHR43788">
    <property type="entry name" value="DNA2/NAM7 HELICASE FAMILY MEMBER"/>
    <property type="match status" value="1"/>
</dbReference>
<dbReference type="GO" id="GO:0043139">
    <property type="term" value="F:5'-3' DNA helicase activity"/>
    <property type="evidence" value="ECO:0007669"/>
    <property type="project" value="TreeGrafter"/>
</dbReference>